<dbReference type="InterPro" id="IPR052171">
    <property type="entry name" value="NHEJ_LigD"/>
</dbReference>
<proteinExistence type="predicted"/>
<dbReference type="Gene3D" id="3.90.920.10">
    <property type="entry name" value="DNA primase, PRIM domain"/>
    <property type="match status" value="1"/>
</dbReference>
<gene>
    <name evidence="2" type="ORF">H4Q31_05905</name>
</gene>
<dbReference type="EMBL" id="JACJVN010000023">
    <property type="protein sequence ID" value="MBB6676865.1"/>
    <property type="molecule type" value="Genomic_DNA"/>
</dbReference>
<organism evidence="2 3">
    <name type="scientific">Cohnella lubricantis</name>
    <dbReference type="NCBI Taxonomy" id="2163172"/>
    <lineage>
        <taxon>Bacteria</taxon>
        <taxon>Bacillati</taxon>
        <taxon>Bacillota</taxon>
        <taxon>Bacilli</taxon>
        <taxon>Bacillales</taxon>
        <taxon>Paenibacillaceae</taxon>
        <taxon>Cohnella</taxon>
    </lineage>
</organism>
<dbReference type="PANTHER" id="PTHR42705">
    <property type="entry name" value="BIFUNCTIONAL NON-HOMOLOGOUS END JOINING PROTEIN LIGD"/>
    <property type="match status" value="1"/>
</dbReference>
<dbReference type="Proteomes" id="UP000574133">
    <property type="component" value="Unassembled WGS sequence"/>
</dbReference>
<dbReference type="NCBIfam" id="TIGR02778">
    <property type="entry name" value="ligD_pol"/>
    <property type="match status" value="1"/>
</dbReference>
<evidence type="ECO:0000259" key="1">
    <source>
        <dbReference type="Pfam" id="PF21686"/>
    </source>
</evidence>
<keyword evidence="3" id="KW-1185">Reference proteome</keyword>
<dbReference type="PANTHER" id="PTHR42705:SF2">
    <property type="entry name" value="BIFUNCTIONAL NON-HOMOLOGOUS END JOINING PROTEIN LIGD"/>
    <property type="match status" value="1"/>
</dbReference>
<name>A0A841TA13_9BACL</name>
<evidence type="ECO:0000313" key="3">
    <source>
        <dbReference type="Proteomes" id="UP000574133"/>
    </source>
</evidence>
<accession>A0A841TA13</accession>
<protein>
    <submittedName>
        <fullName evidence="2">DNA polymerase domain-containing protein</fullName>
    </submittedName>
</protein>
<dbReference type="Pfam" id="PF21686">
    <property type="entry name" value="LigD_Prim-Pol"/>
    <property type="match status" value="1"/>
</dbReference>
<sequence length="297" mass="33383">MVTATQTIIRLGSEELRITHPDKLLWPDMGITKLDYVQKLAALSPYMLPHCEGRYLTTIRYPEGIEGGTSFYQKNCPQPKPDYVRTAEENGINYVVLDSLPTLLWLGSLYSLEYHVSCERIGDPLPDRWILDIDPSLEVEPRIMEAAAIVGDLLTSLGLSAVPKTSGATGVQIVMPIERGPTYDELRAFGKFVSEYLAAKHPKLFTVERLKKNRGTLIYLDYLQFYPGRTLAAPYTTRARPGAPVSTPLSWDEVRRDPKPTDFNLLNIEERLRAKGELISQLPKQPLRGVLGTIARL</sequence>
<evidence type="ECO:0000313" key="2">
    <source>
        <dbReference type="EMBL" id="MBB6676865.1"/>
    </source>
</evidence>
<dbReference type="InterPro" id="IPR014145">
    <property type="entry name" value="LigD_pol_dom"/>
</dbReference>
<reference evidence="2 3" key="1">
    <citation type="submission" date="2020-08" db="EMBL/GenBank/DDBJ databases">
        <title>Cohnella phylogeny.</title>
        <authorList>
            <person name="Dunlap C."/>
        </authorList>
    </citation>
    <scope>NUCLEOTIDE SEQUENCE [LARGE SCALE GENOMIC DNA]</scope>
    <source>
        <strain evidence="2 3">DSM 103658</strain>
    </source>
</reference>
<dbReference type="AlphaFoldDB" id="A0A841TA13"/>
<dbReference type="RefSeq" id="WP_185178154.1">
    <property type="nucleotide sequence ID" value="NZ_CBCSEP010000001.1"/>
</dbReference>
<dbReference type="CDD" id="cd04861">
    <property type="entry name" value="LigD_Pol_like"/>
    <property type="match status" value="1"/>
</dbReference>
<feature type="domain" description="DNA ligase D polymerase" evidence="1">
    <location>
        <begin position="32"/>
        <end position="278"/>
    </location>
</feature>
<comment type="caution">
    <text evidence="2">The sequence shown here is derived from an EMBL/GenBank/DDBJ whole genome shotgun (WGS) entry which is preliminary data.</text>
</comment>